<reference evidence="1" key="1">
    <citation type="journal article" date="2022" name="Front. Genet.">
        <title>Chromosome-Scale Assembly of the Dendrobium nobile Genome Provides Insights Into the Molecular Mechanism of the Biosynthesis of the Medicinal Active Ingredient of Dendrobium.</title>
        <authorList>
            <person name="Xu Q."/>
            <person name="Niu S.-C."/>
            <person name="Li K.-L."/>
            <person name="Zheng P.-J."/>
            <person name="Zhang X.-J."/>
            <person name="Jia Y."/>
            <person name="Liu Y."/>
            <person name="Niu Y.-X."/>
            <person name="Yu L.-H."/>
            <person name="Chen D.-F."/>
            <person name="Zhang G.-Q."/>
        </authorList>
    </citation>
    <scope>NUCLEOTIDE SEQUENCE</scope>
    <source>
        <tissue evidence="1">Leaf</tissue>
    </source>
</reference>
<dbReference type="AlphaFoldDB" id="A0A8T3AGT9"/>
<sequence length="89" mass="10722">MSSKANILEHIVRFETKSNELIFRSKYVCKALQRIHILWNIRSACNSNLTQSCFRRRTFITHLIYNTQEDKRESFHSNTSFSYFRKDQS</sequence>
<dbReference type="Proteomes" id="UP000829196">
    <property type="component" value="Unassembled WGS sequence"/>
</dbReference>
<protein>
    <submittedName>
        <fullName evidence="1">Uncharacterized protein</fullName>
    </submittedName>
</protein>
<evidence type="ECO:0000313" key="1">
    <source>
        <dbReference type="EMBL" id="KAI0495241.1"/>
    </source>
</evidence>
<accession>A0A8T3AGT9</accession>
<comment type="caution">
    <text evidence="1">The sequence shown here is derived from an EMBL/GenBank/DDBJ whole genome shotgun (WGS) entry which is preliminary data.</text>
</comment>
<organism evidence="1 2">
    <name type="scientific">Dendrobium nobile</name>
    <name type="common">Orchid</name>
    <dbReference type="NCBI Taxonomy" id="94219"/>
    <lineage>
        <taxon>Eukaryota</taxon>
        <taxon>Viridiplantae</taxon>
        <taxon>Streptophyta</taxon>
        <taxon>Embryophyta</taxon>
        <taxon>Tracheophyta</taxon>
        <taxon>Spermatophyta</taxon>
        <taxon>Magnoliopsida</taxon>
        <taxon>Liliopsida</taxon>
        <taxon>Asparagales</taxon>
        <taxon>Orchidaceae</taxon>
        <taxon>Epidendroideae</taxon>
        <taxon>Malaxideae</taxon>
        <taxon>Dendrobiinae</taxon>
        <taxon>Dendrobium</taxon>
    </lineage>
</organism>
<proteinExistence type="predicted"/>
<dbReference type="EMBL" id="JAGYWB010000017">
    <property type="protein sequence ID" value="KAI0495241.1"/>
    <property type="molecule type" value="Genomic_DNA"/>
</dbReference>
<keyword evidence="2" id="KW-1185">Reference proteome</keyword>
<evidence type="ECO:0000313" key="2">
    <source>
        <dbReference type="Proteomes" id="UP000829196"/>
    </source>
</evidence>
<gene>
    <name evidence="1" type="ORF">KFK09_025391</name>
</gene>
<name>A0A8T3AGT9_DENNO</name>